<organism evidence="3 5">
    <name type="scientific">Legionella quateirensis</name>
    <dbReference type="NCBI Taxonomy" id="45072"/>
    <lineage>
        <taxon>Bacteria</taxon>
        <taxon>Pseudomonadati</taxon>
        <taxon>Pseudomonadota</taxon>
        <taxon>Gammaproteobacteria</taxon>
        <taxon>Legionellales</taxon>
        <taxon>Legionellaceae</taxon>
        <taxon>Legionella</taxon>
    </lineage>
</organism>
<dbReference type="InterPro" id="IPR011009">
    <property type="entry name" value="Kinase-like_dom_sf"/>
</dbReference>
<dbReference type="SUPFAM" id="SSF56112">
    <property type="entry name" value="Protein kinase-like (PK-like)"/>
    <property type="match status" value="1"/>
</dbReference>
<dbReference type="STRING" id="45072.Lqua_2010"/>
<name>A0A378KZ30_9GAMM</name>
<dbReference type="Proteomes" id="UP000054639">
    <property type="component" value="Unassembled WGS sequence"/>
</dbReference>
<dbReference type="AlphaFoldDB" id="A0A378KZ30"/>
<evidence type="ECO:0000313" key="2">
    <source>
        <dbReference type="EMBL" id="KTD47617.1"/>
    </source>
</evidence>
<dbReference type="OrthoDB" id="5392197at2"/>
<dbReference type="GO" id="GO:0004674">
    <property type="term" value="F:protein serine/threonine kinase activity"/>
    <property type="evidence" value="ECO:0007669"/>
    <property type="project" value="UniProtKB-KW"/>
</dbReference>
<keyword evidence="3" id="KW-0723">Serine/threonine-protein kinase</keyword>
<keyword evidence="3" id="KW-0418">Kinase</keyword>
<evidence type="ECO:0000259" key="1">
    <source>
        <dbReference type="Pfam" id="PF01636"/>
    </source>
</evidence>
<sequence length="327" mass="37447">MILKNPTWQTLNPGLPAFIPIDSVKAMALQSKANIFGRVYQASFDGQPSSFYLIKAEQNQMNYFIKCFDAEHSEHYHQAEQIALWLQNQNVMANAALNKQTDGCFIYPFLDGYRLPSVSNTLINLASSLAKMHEALRAYPYQMQIQDRTDYRINLLNEIREGIANGKLKIGPFPNYVRTLAQNETLDFTQGAHTQVLHGDLHPGNMMQVDDTIYFFDFEDTLHSYLPVVYELALVMERLIFVRHDSADEIKKLGQDFIKSYRSNGGLYQFHETDVYAQSTLALRSLCVLTLCEIEGNPIHAEEWNKFRNLSDLAFSTQSILRAILQV</sequence>
<dbReference type="Pfam" id="PF01636">
    <property type="entry name" value="APH"/>
    <property type="match status" value="1"/>
</dbReference>
<protein>
    <submittedName>
        <fullName evidence="3">Serine/threonine protein kinase</fullName>
    </submittedName>
</protein>
<reference evidence="3 5" key="2">
    <citation type="submission" date="2018-06" db="EMBL/GenBank/DDBJ databases">
        <authorList>
            <consortium name="Pathogen Informatics"/>
            <person name="Doyle S."/>
        </authorList>
    </citation>
    <scope>NUCLEOTIDE SEQUENCE [LARGE SCALE GENOMIC DNA]</scope>
    <source>
        <strain evidence="3 5">NCTC12376</strain>
    </source>
</reference>
<dbReference type="InterPro" id="IPR002575">
    <property type="entry name" value="Aminoglycoside_PTrfase"/>
</dbReference>
<reference evidence="2 4" key="1">
    <citation type="submission" date="2015-11" db="EMBL/GenBank/DDBJ databases">
        <title>Genomic analysis of 38 Legionella species identifies large and diverse effector repertoires.</title>
        <authorList>
            <person name="Burstein D."/>
            <person name="Amaro F."/>
            <person name="Zusman T."/>
            <person name="Lifshitz Z."/>
            <person name="Cohen O."/>
            <person name="Gilbert J.A."/>
            <person name="Pupko T."/>
            <person name="Shuman H.A."/>
            <person name="Segal G."/>
        </authorList>
    </citation>
    <scope>NUCLEOTIDE SEQUENCE [LARGE SCALE GENOMIC DNA]</scope>
    <source>
        <strain evidence="2 4">ATCC 49507</strain>
    </source>
</reference>
<dbReference type="EMBL" id="LNYR01000031">
    <property type="protein sequence ID" value="KTD47617.1"/>
    <property type="molecule type" value="Genomic_DNA"/>
</dbReference>
<gene>
    <name evidence="2" type="ORF">Lqua_2010</name>
    <name evidence="3" type="ORF">NCTC12376_02449</name>
</gene>
<dbReference type="RefSeq" id="WP_058474167.1">
    <property type="nucleotide sequence ID" value="NZ_CAAAIL010000001.1"/>
</dbReference>
<keyword evidence="3" id="KW-0808">Transferase</keyword>
<dbReference type="Gene3D" id="3.90.1200.10">
    <property type="match status" value="1"/>
</dbReference>
<dbReference type="EMBL" id="UGOW01000001">
    <property type="protein sequence ID" value="STY18628.1"/>
    <property type="molecule type" value="Genomic_DNA"/>
</dbReference>
<accession>A0A378KZ30</accession>
<evidence type="ECO:0000313" key="5">
    <source>
        <dbReference type="Proteomes" id="UP000254230"/>
    </source>
</evidence>
<proteinExistence type="predicted"/>
<evidence type="ECO:0000313" key="4">
    <source>
        <dbReference type="Proteomes" id="UP000054639"/>
    </source>
</evidence>
<evidence type="ECO:0000313" key="3">
    <source>
        <dbReference type="EMBL" id="STY18628.1"/>
    </source>
</evidence>
<dbReference type="Proteomes" id="UP000254230">
    <property type="component" value="Unassembled WGS sequence"/>
</dbReference>
<feature type="domain" description="Aminoglycoside phosphotransferase" evidence="1">
    <location>
        <begin position="52"/>
        <end position="247"/>
    </location>
</feature>
<keyword evidence="4" id="KW-1185">Reference proteome</keyword>